<proteinExistence type="predicted"/>
<dbReference type="Pfam" id="PF26640">
    <property type="entry name" value="DUF8212"/>
    <property type="match status" value="1"/>
</dbReference>
<dbReference type="AlphaFoldDB" id="A0AA40F492"/>
<evidence type="ECO:0000259" key="1">
    <source>
        <dbReference type="Pfam" id="PF06985"/>
    </source>
</evidence>
<dbReference type="InterPro" id="IPR058525">
    <property type="entry name" value="DUF8212"/>
</dbReference>
<dbReference type="Pfam" id="PF06985">
    <property type="entry name" value="HET"/>
    <property type="match status" value="1"/>
</dbReference>
<evidence type="ECO:0000313" key="3">
    <source>
        <dbReference type="EMBL" id="KAK0750789.1"/>
    </source>
</evidence>
<keyword evidence="4" id="KW-1185">Reference proteome</keyword>
<dbReference type="Proteomes" id="UP001172155">
    <property type="component" value="Unassembled WGS sequence"/>
</dbReference>
<protein>
    <submittedName>
        <fullName evidence="3">Heterokaryon incompatibility protein-domain-containing protein</fullName>
    </submittedName>
</protein>
<sequence length="689" mass="76701">MGGAGRVGGGPPAAPFEVSLVDLSPNRRSPYVVVYWCIIERCTAIMRQLSPSIAQPRFPNLSPPACANIRRHRPPSMRLLNTSTLGMKDFISDHDRPLYAILSHTWGEQEISWAQWQNRHASPIEATLGGAKILDCCRQALADGFAWVWVDTCCIDKSSSAELSEAINSMFRWYRDAEICYAYLSDVPNAPPSSREAWSHMRKSKWFTRGWTLQELVAPKDLRFYSEDWQPLGTKAQFADLISSMTHISIRFLFGDNLDLASIAQKMSWAANRQTTRLEDQAYSLLGIFDINIPLLYGEGSKAFQRLQHTLLITYPEDQSLFVWGKIVSGHVENPPVLDSSVLNPGPMPWRPPSAGSELHGILATSPADFAESYNVVPCRTAAERFYHDSNYRAQLPSLAGNGTVKAHFARAPGKSITTIKKYLSDPPIAQLKEVASCLILCNYDGLPESAGTFAMNLSIQPLRHPDIFDEFSKNPRAYSFLTSTAHLSSMFLPGDIIQRRSVVSPKSGVIAHEWWSGLQVGFSLFSEAKLARAGNVRGEIFAKQYGFKDKKSRGFGILVERVTSPAHEDGTCLKFAIVPCQCDTTDPPVTEKRDGVSLVWYTHPLTSFRYGPIVTLRDSGHLVGNGGRGYSWTVEEKPFPKIFVSIEKFPLRAGGFVDVVDFIVGPEMGELETASRRGRGQPLQRRFS</sequence>
<dbReference type="PANTHER" id="PTHR10622:SF10">
    <property type="entry name" value="HET DOMAIN-CONTAINING PROTEIN"/>
    <property type="match status" value="1"/>
</dbReference>
<accession>A0AA40F492</accession>
<feature type="domain" description="Heterokaryon incompatibility" evidence="1">
    <location>
        <begin position="99"/>
        <end position="186"/>
    </location>
</feature>
<organism evidence="3 4">
    <name type="scientific">Schizothecium vesticola</name>
    <dbReference type="NCBI Taxonomy" id="314040"/>
    <lineage>
        <taxon>Eukaryota</taxon>
        <taxon>Fungi</taxon>
        <taxon>Dikarya</taxon>
        <taxon>Ascomycota</taxon>
        <taxon>Pezizomycotina</taxon>
        <taxon>Sordariomycetes</taxon>
        <taxon>Sordariomycetidae</taxon>
        <taxon>Sordariales</taxon>
        <taxon>Schizotheciaceae</taxon>
        <taxon>Schizothecium</taxon>
    </lineage>
</organism>
<reference evidence="3" key="1">
    <citation type="submission" date="2023-06" db="EMBL/GenBank/DDBJ databases">
        <title>Genome-scale phylogeny and comparative genomics of the fungal order Sordariales.</title>
        <authorList>
            <consortium name="Lawrence Berkeley National Laboratory"/>
            <person name="Hensen N."/>
            <person name="Bonometti L."/>
            <person name="Westerberg I."/>
            <person name="Brannstrom I.O."/>
            <person name="Guillou S."/>
            <person name="Cros-Aarteil S."/>
            <person name="Calhoun S."/>
            <person name="Haridas S."/>
            <person name="Kuo A."/>
            <person name="Mondo S."/>
            <person name="Pangilinan J."/>
            <person name="Riley R."/>
            <person name="LaButti K."/>
            <person name="Andreopoulos B."/>
            <person name="Lipzen A."/>
            <person name="Chen C."/>
            <person name="Yanf M."/>
            <person name="Daum C."/>
            <person name="Ng V."/>
            <person name="Clum A."/>
            <person name="Steindorff A."/>
            <person name="Ohm R."/>
            <person name="Martin F."/>
            <person name="Silar P."/>
            <person name="Natvig D."/>
            <person name="Lalanne C."/>
            <person name="Gautier V."/>
            <person name="Ament-velasquez S.L."/>
            <person name="Kruys A."/>
            <person name="Hutchinson M.I."/>
            <person name="Powell A.J."/>
            <person name="Barry K."/>
            <person name="Miller A.N."/>
            <person name="Grigoriev I.V."/>
            <person name="Debuchy R."/>
            <person name="Gladieux P."/>
            <person name="Thoren M.H."/>
            <person name="Johannesson H."/>
        </authorList>
    </citation>
    <scope>NUCLEOTIDE SEQUENCE</scope>
    <source>
        <strain evidence="3">SMH3187-1</strain>
    </source>
</reference>
<gene>
    <name evidence="3" type="ORF">B0T18DRAFT_56810</name>
</gene>
<dbReference type="PANTHER" id="PTHR10622">
    <property type="entry name" value="HET DOMAIN-CONTAINING PROTEIN"/>
    <property type="match status" value="1"/>
</dbReference>
<dbReference type="EMBL" id="JAUKUD010000002">
    <property type="protein sequence ID" value="KAK0750789.1"/>
    <property type="molecule type" value="Genomic_DNA"/>
</dbReference>
<comment type="caution">
    <text evidence="3">The sequence shown here is derived from an EMBL/GenBank/DDBJ whole genome shotgun (WGS) entry which is preliminary data.</text>
</comment>
<name>A0AA40F492_9PEZI</name>
<dbReference type="InterPro" id="IPR010730">
    <property type="entry name" value="HET"/>
</dbReference>
<evidence type="ECO:0000313" key="4">
    <source>
        <dbReference type="Proteomes" id="UP001172155"/>
    </source>
</evidence>
<feature type="domain" description="DUF8212" evidence="2">
    <location>
        <begin position="302"/>
        <end position="379"/>
    </location>
</feature>
<evidence type="ECO:0000259" key="2">
    <source>
        <dbReference type="Pfam" id="PF26640"/>
    </source>
</evidence>